<evidence type="ECO:0000313" key="2">
    <source>
        <dbReference type="Proteomes" id="UP000824890"/>
    </source>
</evidence>
<dbReference type="EMBL" id="JAGKQM010000006">
    <property type="protein sequence ID" value="KAH0922753.1"/>
    <property type="molecule type" value="Genomic_DNA"/>
</dbReference>
<organism evidence="1 2">
    <name type="scientific">Brassica napus</name>
    <name type="common">Rape</name>
    <dbReference type="NCBI Taxonomy" id="3708"/>
    <lineage>
        <taxon>Eukaryota</taxon>
        <taxon>Viridiplantae</taxon>
        <taxon>Streptophyta</taxon>
        <taxon>Embryophyta</taxon>
        <taxon>Tracheophyta</taxon>
        <taxon>Spermatophyta</taxon>
        <taxon>Magnoliopsida</taxon>
        <taxon>eudicotyledons</taxon>
        <taxon>Gunneridae</taxon>
        <taxon>Pentapetalae</taxon>
        <taxon>rosids</taxon>
        <taxon>malvids</taxon>
        <taxon>Brassicales</taxon>
        <taxon>Brassicaceae</taxon>
        <taxon>Brassiceae</taxon>
        <taxon>Brassica</taxon>
    </lineage>
</organism>
<sequence>MYIESEIKCVATGDRAYAFWDGFENRGEVIAVLKMWRIWRFYNLMMMICDLKPRVGYLTSGSIHVCRRLRSSCNRYLTVILMFVDTEL</sequence>
<dbReference type="Proteomes" id="UP000824890">
    <property type="component" value="Unassembled WGS sequence"/>
</dbReference>
<name>A0ABQ8D081_BRANA</name>
<accession>A0ABQ8D081</accession>
<keyword evidence="2" id="KW-1185">Reference proteome</keyword>
<protein>
    <submittedName>
        <fullName evidence="1">Uncharacterized protein</fullName>
    </submittedName>
</protein>
<reference evidence="1 2" key="1">
    <citation type="submission" date="2021-05" db="EMBL/GenBank/DDBJ databases">
        <title>Genome Assembly of Synthetic Allotetraploid Brassica napus Reveals Homoeologous Exchanges between Subgenomes.</title>
        <authorList>
            <person name="Davis J.T."/>
        </authorList>
    </citation>
    <scope>NUCLEOTIDE SEQUENCE [LARGE SCALE GENOMIC DNA]</scope>
    <source>
        <strain evidence="2">cv. Da-Ae</strain>
        <tissue evidence="1">Seedling</tissue>
    </source>
</reference>
<gene>
    <name evidence="1" type="ORF">HID58_022771</name>
</gene>
<evidence type="ECO:0000313" key="1">
    <source>
        <dbReference type="EMBL" id="KAH0922753.1"/>
    </source>
</evidence>
<proteinExistence type="predicted"/>
<comment type="caution">
    <text evidence="1">The sequence shown here is derived from an EMBL/GenBank/DDBJ whole genome shotgun (WGS) entry which is preliminary data.</text>
</comment>